<comment type="caution">
    <text evidence="2">The sequence shown here is derived from an EMBL/GenBank/DDBJ whole genome shotgun (WGS) entry which is preliminary data.</text>
</comment>
<proteinExistence type="predicted"/>
<evidence type="ECO:0000313" key="2">
    <source>
        <dbReference type="EMBL" id="GBN03218.1"/>
    </source>
</evidence>
<name>A0A4Y2KLP2_ARAVE</name>
<protein>
    <submittedName>
        <fullName evidence="2">Uncharacterized protein</fullName>
    </submittedName>
</protein>
<reference evidence="2 3" key="1">
    <citation type="journal article" date="2019" name="Sci. Rep.">
        <title>Orb-weaving spider Araneus ventricosus genome elucidates the spidroin gene catalogue.</title>
        <authorList>
            <person name="Kono N."/>
            <person name="Nakamura H."/>
            <person name="Ohtoshi R."/>
            <person name="Moran D.A.P."/>
            <person name="Shinohara A."/>
            <person name="Yoshida Y."/>
            <person name="Fujiwara M."/>
            <person name="Mori M."/>
            <person name="Tomita M."/>
            <person name="Arakawa K."/>
        </authorList>
    </citation>
    <scope>NUCLEOTIDE SEQUENCE [LARGE SCALE GENOMIC DNA]</scope>
</reference>
<evidence type="ECO:0000313" key="3">
    <source>
        <dbReference type="Proteomes" id="UP000499080"/>
    </source>
</evidence>
<sequence length="98" mass="11059">MHPIDYPRKLHLRDSLVEAPDTINTTEELRRSRRVQGYSPEFGPLLDPIRGPRKMPNSKETAPKLPDDNSSVPVSIPPVPILTYQLPKNPCIFSGDDQ</sequence>
<organism evidence="2 3">
    <name type="scientific">Araneus ventricosus</name>
    <name type="common">Orbweaver spider</name>
    <name type="synonym">Epeira ventricosa</name>
    <dbReference type="NCBI Taxonomy" id="182803"/>
    <lineage>
        <taxon>Eukaryota</taxon>
        <taxon>Metazoa</taxon>
        <taxon>Ecdysozoa</taxon>
        <taxon>Arthropoda</taxon>
        <taxon>Chelicerata</taxon>
        <taxon>Arachnida</taxon>
        <taxon>Araneae</taxon>
        <taxon>Araneomorphae</taxon>
        <taxon>Entelegynae</taxon>
        <taxon>Araneoidea</taxon>
        <taxon>Araneidae</taxon>
        <taxon>Araneus</taxon>
    </lineage>
</organism>
<evidence type="ECO:0000256" key="1">
    <source>
        <dbReference type="SAM" id="MobiDB-lite"/>
    </source>
</evidence>
<dbReference type="EMBL" id="BGPR01004775">
    <property type="protein sequence ID" value="GBN03218.1"/>
    <property type="molecule type" value="Genomic_DNA"/>
</dbReference>
<dbReference type="AlphaFoldDB" id="A0A4Y2KLP2"/>
<feature type="region of interest" description="Disordered" evidence="1">
    <location>
        <begin position="29"/>
        <end position="78"/>
    </location>
</feature>
<keyword evidence="3" id="KW-1185">Reference proteome</keyword>
<dbReference type="Proteomes" id="UP000499080">
    <property type="component" value="Unassembled WGS sequence"/>
</dbReference>
<accession>A0A4Y2KLP2</accession>
<gene>
    <name evidence="2" type="ORF">AVEN_36792_1</name>
</gene>